<dbReference type="EMBL" id="CASHTH010002720">
    <property type="protein sequence ID" value="CAI8034238.1"/>
    <property type="molecule type" value="Genomic_DNA"/>
</dbReference>
<name>A0AA35WUG4_GEOBA</name>
<gene>
    <name evidence="1" type="ORF">GBAR_LOCUS19297</name>
</gene>
<protein>
    <submittedName>
        <fullName evidence="1">Uncharacterized protein</fullName>
    </submittedName>
</protein>
<organism evidence="1 2">
    <name type="scientific">Geodia barretti</name>
    <name type="common">Barrett's horny sponge</name>
    <dbReference type="NCBI Taxonomy" id="519541"/>
    <lineage>
        <taxon>Eukaryota</taxon>
        <taxon>Metazoa</taxon>
        <taxon>Porifera</taxon>
        <taxon>Demospongiae</taxon>
        <taxon>Heteroscleromorpha</taxon>
        <taxon>Tetractinellida</taxon>
        <taxon>Astrophorina</taxon>
        <taxon>Geodiidae</taxon>
        <taxon>Geodia</taxon>
    </lineage>
</organism>
<dbReference type="Proteomes" id="UP001174909">
    <property type="component" value="Unassembled WGS sequence"/>
</dbReference>
<evidence type="ECO:0000313" key="2">
    <source>
        <dbReference type="Proteomes" id="UP001174909"/>
    </source>
</evidence>
<feature type="non-terminal residue" evidence="1">
    <location>
        <position position="312"/>
    </location>
</feature>
<reference evidence="1" key="1">
    <citation type="submission" date="2023-03" db="EMBL/GenBank/DDBJ databases">
        <authorList>
            <person name="Steffen K."/>
            <person name="Cardenas P."/>
        </authorList>
    </citation>
    <scope>NUCLEOTIDE SEQUENCE</scope>
</reference>
<dbReference type="AlphaFoldDB" id="A0AA35WUG4"/>
<comment type="caution">
    <text evidence="1">The sequence shown here is derived from an EMBL/GenBank/DDBJ whole genome shotgun (WGS) entry which is preliminary data.</text>
</comment>
<sequence>MSELSGSTKKQLARRRFLSLRCQRLHMGAGRRSRKRHLKLSERLEKEQVKISTAIRDGNLKPSGLTVNDARAVITTVIKHAESALGWLRSLPKMVVQKTDEKIVLVSYKFLQLAYSTTLLTSELSAYPLHVALFTGLKEIDDKIFYTLGATVNRTLTKGHDFETDICAFREKNDRGEDSSLNKRGKSEEREEEVLFLGRIDERRVFEVKILMEVKLCVGPLEANLPAIAELLLQVLYTLMGVSGAHVGDSCVGCLCDTKEYHYFWFYLDGEKLVCKGYSNILMNNPPTETEYNNHVQFFKQCHENNIVSFRA</sequence>
<evidence type="ECO:0000313" key="1">
    <source>
        <dbReference type="EMBL" id="CAI8034238.1"/>
    </source>
</evidence>
<keyword evidence="2" id="KW-1185">Reference proteome</keyword>
<accession>A0AA35WUG4</accession>
<proteinExistence type="predicted"/>